<dbReference type="GO" id="GO:1990281">
    <property type="term" value="C:efflux pump complex"/>
    <property type="evidence" value="ECO:0007669"/>
    <property type="project" value="TreeGrafter"/>
</dbReference>
<dbReference type="Gene3D" id="2.40.420.20">
    <property type="match status" value="1"/>
</dbReference>
<comment type="similarity">
    <text evidence="1">Belongs to the membrane fusion protein (MFP) (TC 8.A.1) family.</text>
</comment>
<proteinExistence type="inferred from homology"/>
<dbReference type="Gene3D" id="2.40.30.170">
    <property type="match status" value="1"/>
</dbReference>
<keyword evidence="2" id="KW-0732">Signal</keyword>
<dbReference type="Proteomes" id="UP001152876">
    <property type="component" value="Unassembled WGS sequence"/>
</dbReference>
<dbReference type="PANTHER" id="PTHR30469:SF38">
    <property type="entry name" value="HLYD FAMILY SECRETION PROTEIN"/>
    <property type="match status" value="1"/>
</dbReference>
<evidence type="ECO:0000256" key="1">
    <source>
        <dbReference type="ARBA" id="ARBA00009477"/>
    </source>
</evidence>
<reference evidence="3" key="1">
    <citation type="submission" date="2013-01" db="EMBL/GenBank/DDBJ databases">
        <title>Genome draft of Hydrogenophaga taeniospiralis 2K1.</title>
        <authorList>
            <person name="Gomila M."/>
            <person name="Lalucat J."/>
        </authorList>
    </citation>
    <scope>NUCLEOTIDE SEQUENCE</scope>
    <source>
        <strain evidence="3">CCUG 15921</strain>
    </source>
</reference>
<feature type="chain" id="PRO_5040725838" evidence="2">
    <location>
        <begin position="24"/>
        <end position="374"/>
    </location>
</feature>
<name>A0A9X4S9U2_9BURK</name>
<evidence type="ECO:0000313" key="3">
    <source>
        <dbReference type="EMBL" id="MDG5975544.1"/>
    </source>
</evidence>
<dbReference type="RefSeq" id="WP_068171120.1">
    <property type="nucleotide sequence ID" value="NZ_AOGK01000007.1"/>
</dbReference>
<gene>
    <name evidence="3" type="ORF">H010_09801</name>
</gene>
<comment type="caution">
    <text evidence="3">The sequence shown here is derived from an EMBL/GenBank/DDBJ whole genome shotgun (WGS) entry which is preliminary data.</text>
</comment>
<sequence length="374" mass="38506">MPFPHRQALAATALLAALLTGCAEPPPPTAAAPRPVKVERVADSATATHETFIGTLRARQRAELGFEQPGRIAAILVDVGDRVRAGQVLARLDASPAQWRLDKAQADRTAAAAALAERTTQLQQHESLAKDKIISATALEAVQTQHRLALSQLQAADAALAMARRDLTLSDIKAPFDGEIVVRAAQPHSDIAAGQPVLQIEAGQTLEVVSMLPEAVAARLAPGQAAAARIGTPAQAGSTHPLKLERLSARSESGSLVQAVFRLDGITPGLRSGAVVSVELPQATPTSVVSVPAPALLPTAEPGSASVFLLDATQGRLVRRAVQLGKGVLPGGRIPVSAGLHAGDQVVVAGAAFLTEGQAAVQHASTTLLHGAQP</sequence>
<dbReference type="PANTHER" id="PTHR30469">
    <property type="entry name" value="MULTIDRUG RESISTANCE PROTEIN MDTA"/>
    <property type="match status" value="1"/>
</dbReference>
<dbReference type="InterPro" id="IPR006143">
    <property type="entry name" value="RND_pump_MFP"/>
</dbReference>
<dbReference type="Gene3D" id="1.10.287.470">
    <property type="entry name" value="Helix hairpin bin"/>
    <property type="match status" value="1"/>
</dbReference>
<dbReference type="NCBIfam" id="TIGR01730">
    <property type="entry name" value="RND_mfp"/>
    <property type="match status" value="1"/>
</dbReference>
<dbReference type="EMBL" id="AOGK01000007">
    <property type="protein sequence ID" value="MDG5975544.1"/>
    <property type="molecule type" value="Genomic_DNA"/>
</dbReference>
<dbReference type="Gene3D" id="2.40.50.100">
    <property type="match status" value="1"/>
</dbReference>
<evidence type="ECO:0000313" key="4">
    <source>
        <dbReference type="Proteomes" id="UP001152876"/>
    </source>
</evidence>
<organism evidence="3 4">
    <name type="scientific">Hydrogenophaga taeniospiralis CCUG 15921</name>
    <dbReference type="NCBI Taxonomy" id="1281780"/>
    <lineage>
        <taxon>Bacteria</taxon>
        <taxon>Pseudomonadati</taxon>
        <taxon>Pseudomonadota</taxon>
        <taxon>Betaproteobacteria</taxon>
        <taxon>Burkholderiales</taxon>
        <taxon>Comamonadaceae</taxon>
        <taxon>Hydrogenophaga</taxon>
    </lineage>
</organism>
<evidence type="ECO:0000256" key="2">
    <source>
        <dbReference type="SAM" id="SignalP"/>
    </source>
</evidence>
<accession>A0A9X4S9U2</accession>
<feature type="signal peptide" evidence="2">
    <location>
        <begin position="1"/>
        <end position="23"/>
    </location>
</feature>
<dbReference type="PROSITE" id="PS51257">
    <property type="entry name" value="PROKAR_LIPOPROTEIN"/>
    <property type="match status" value="1"/>
</dbReference>
<dbReference type="AlphaFoldDB" id="A0A9X4S9U2"/>
<dbReference type="OrthoDB" id="5502471at2"/>
<keyword evidence="4" id="KW-1185">Reference proteome</keyword>
<dbReference type="SUPFAM" id="SSF111369">
    <property type="entry name" value="HlyD-like secretion proteins"/>
    <property type="match status" value="1"/>
</dbReference>
<dbReference type="GO" id="GO:0015562">
    <property type="term" value="F:efflux transmembrane transporter activity"/>
    <property type="evidence" value="ECO:0007669"/>
    <property type="project" value="TreeGrafter"/>
</dbReference>
<protein>
    <submittedName>
        <fullName evidence="3">Membrane fusion protein</fullName>
    </submittedName>
</protein>